<protein>
    <submittedName>
        <fullName evidence="1">Uncharacterized protein</fullName>
    </submittedName>
</protein>
<organism evidence="1 2">
    <name type="scientific">Arthrobacter alpinus</name>
    <dbReference type="NCBI Taxonomy" id="656366"/>
    <lineage>
        <taxon>Bacteria</taxon>
        <taxon>Bacillati</taxon>
        <taxon>Actinomycetota</taxon>
        <taxon>Actinomycetes</taxon>
        <taxon>Micrococcales</taxon>
        <taxon>Micrococcaceae</taxon>
        <taxon>Arthrobacter</taxon>
    </lineage>
</organism>
<gene>
    <name evidence="1" type="ORF">AS189_09740</name>
</gene>
<name>A0A0S2LZV7_9MICC</name>
<proteinExistence type="predicted"/>
<dbReference type="Proteomes" id="UP000059574">
    <property type="component" value="Chromosome"/>
</dbReference>
<sequence length="72" mass="8038">MVATLPAKSMERALPQLPSFYLLGGPLRSAFTASYTRRVDIQNCRAFEALLIWLIVKGGHYFTAEIDYDATA</sequence>
<reference evidence="1 2" key="2">
    <citation type="journal article" date="2016" name="J. Biotechnol.">
        <title>Complete genome sequence of Arthrobacter alpinus ERGS4:06, a yellow pigmented bacterium tolerant to cold and radiations isolated from Sikkim Himalaya.</title>
        <authorList>
            <person name="Kumar R."/>
            <person name="Singh D."/>
            <person name="Swarnkar M.K."/>
            <person name="Singh A.K."/>
            <person name="Kumar S."/>
        </authorList>
    </citation>
    <scope>NUCLEOTIDE SEQUENCE [LARGE SCALE GENOMIC DNA]</scope>
    <source>
        <strain evidence="1 2">ERGS4:06</strain>
    </source>
</reference>
<evidence type="ECO:0000313" key="1">
    <source>
        <dbReference type="EMBL" id="ALO66731.1"/>
    </source>
</evidence>
<reference evidence="2" key="1">
    <citation type="submission" date="2015-11" db="EMBL/GenBank/DDBJ databases">
        <authorList>
            <person name="Kumar R."/>
            <person name="Singh D."/>
            <person name="Swarnkar M.K."/>
            <person name="Singh A.K."/>
            <person name="Kumar S."/>
        </authorList>
    </citation>
    <scope>NUCLEOTIDE SEQUENCE [LARGE SCALE GENOMIC DNA]</scope>
    <source>
        <strain evidence="2">ERGS4:06</strain>
    </source>
</reference>
<dbReference type="AlphaFoldDB" id="A0A0S2LZV7"/>
<accession>A0A0S2LZV7</accession>
<dbReference type="EMBL" id="CP013200">
    <property type="protein sequence ID" value="ALO66731.1"/>
    <property type="molecule type" value="Genomic_DNA"/>
</dbReference>
<evidence type="ECO:0000313" key="2">
    <source>
        <dbReference type="Proteomes" id="UP000059574"/>
    </source>
</evidence>